<feature type="domain" description="CNNM transmembrane" evidence="5">
    <location>
        <begin position="177"/>
        <end position="355"/>
    </location>
</feature>
<evidence type="ECO:0000313" key="9">
    <source>
        <dbReference type="EMBL" id="CAF4625695.1"/>
    </source>
</evidence>
<dbReference type="Pfam" id="PF01595">
    <property type="entry name" value="CNNM"/>
    <property type="match status" value="1"/>
</dbReference>
<dbReference type="InterPro" id="IPR014710">
    <property type="entry name" value="RmlC-like_jellyroll"/>
</dbReference>
<dbReference type="PANTHER" id="PTHR12064:SF94">
    <property type="entry name" value="UNEXTENDED PROTEIN"/>
    <property type="match status" value="1"/>
</dbReference>
<dbReference type="GO" id="GO:0010960">
    <property type="term" value="P:magnesium ion homeostasis"/>
    <property type="evidence" value="ECO:0007669"/>
    <property type="project" value="InterPro"/>
</dbReference>
<dbReference type="GO" id="GO:0022857">
    <property type="term" value="F:transmembrane transporter activity"/>
    <property type="evidence" value="ECO:0007669"/>
    <property type="project" value="TreeGrafter"/>
</dbReference>
<dbReference type="AlphaFoldDB" id="A0A820MEP5"/>
<sequence length="831" mass="93592">MLILRCLCQFIFVVNIALCAVISSNRTLLRLQQPPEPTSINSSSATIVDPSISADTFVLGMFPLAKGAYLFNGADEQEWQIGRDTDATFVVYGENLNGSVLSFTSHPQSCLLERKDRLYTLTVNTQGPYQRMSERAFLTINLPYYNSTLYVCLQLPNTSYPIHQGDRPALKFIVTRRALPVWATILCLILLLSLSGLFSGLNLGLMSLTPHDLAVIQEAGTPNDRKYAKRIYPVRKRGNFLLCTILLGNVLVNSTTTILLDSLISGILAVAGATFAIVIFGEIIPQAICSRHGLKIGSKTILLTRIFMIITAPIAFPISKVLDLILGEEVGSTYTRDQMSALLKHTQTTDIEESEKNIMRGVLSLKMKKVRDIMTNLIDVFMLETDRVVDDELVLTVHGYGYSRIPVYENQRDNIIGLVNIRDFALLDTESGKFTVRSLMNFYNHRYGKVIMSDDSCYDVFNKLKKGNEQRALHFSRHGMFLEQYHMGVVVEHDNSSEKDPKVRAVGIVTLEDIIEEMIQEEIIDETDVFTDNRGKVRNMLSQAPDFSVFIHQTDTSDETTKISAQMKVAILQFLSTTVEPFASRFISSHILARLLNAQFYQEFEYDEDRTKDDKATYIYENGRPADYFVLILSGQVELITGKDKIVSELGPFSYFGVSALCNSDNKVEDILRAKDLKFRPFIPDFSLRVCEDVQILRIRRADWLAAIRATFFDNKQKENGGIPMVNPDGKQIDLLTQELEKANCVDRTGTITRTSSNASDKMRDRTMSLTPATVSGLVKTEPERFFSRLRSKTISHNVDNKLSEIATLSNGNAPSLTDKQRHHLSRIDQT</sequence>
<feature type="transmembrane region" description="Helical" evidence="3">
    <location>
        <begin position="179"/>
        <end position="201"/>
    </location>
</feature>
<dbReference type="Proteomes" id="UP000663862">
    <property type="component" value="Unassembled WGS sequence"/>
</dbReference>
<evidence type="ECO:0000259" key="5">
    <source>
        <dbReference type="PROSITE" id="PS51846"/>
    </source>
</evidence>
<name>A0A820MEP5_9BILA</name>
<feature type="transmembrane region" description="Helical" evidence="3">
    <location>
        <begin position="266"/>
        <end position="284"/>
    </location>
</feature>
<dbReference type="EMBL" id="CAJOBR010001625">
    <property type="protein sequence ID" value="CAF4623163.1"/>
    <property type="molecule type" value="Genomic_DNA"/>
</dbReference>
<dbReference type="SUPFAM" id="SSF54631">
    <property type="entry name" value="CBS-domain pair"/>
    <property type="match status" value="1"/>
</dbReference>
<dbReference type="InterPro" id="IPR046342">
    <property type="entry name" value="CBS_dom_sf"/>
</dbReference>
<evidence type="ECO:0000313" key="8">
    <source>
        <dbReference type="EMBL" id="CAF4623163.1"/>
    </source>
</evidence>
<dbReference type="CDD" id="cd00038">
    <property type="entry name" value="CAP_ED"/>
    <property type="match status" value="1"/>
</dbReference>
<keyword evidence="1 3" id="KW-0472">Membrane</keyword>
<dbReference type="EMBL" id="CAJOBS010000689">
    <property type="protein sequence ID" value="CAF4625695.1"/>
    <property type="molecule type" value="Genomic_DNA"/>
</dbReference>
<evidence type="ECO:0000256" key="3">
    <source>
        <dbReference type="SAM" id="Phobius"/>
    </source>
</evidence>
<dbReference type="GO" id="GO:0005886">
    <property type="term" value="C:plasma membrane"/>
    <property type="evidence" value="ECO:0007669"/>
    <property type="project" value="TreeGrafter"/>
</dbReference>
<organism evidence="7 10">
    <name type="scientific">Rotaria socialis</name>
    <dbReference type="NCBI Taxonomy" id="392032"/>
    <lineage>
        <taxon>Eukaryota</taxon>
        <taxon>Metazoa</taxon>
        <taxon>Spiralia</taxon>
        <taxon>Gnathifera</taxon>
        <taxon>Rotifera</taxon>
        <taxon>Eurotatoria</taxon>
        <taxon>Bdelloidea</taxon>
        <taxon>Philodinida</taxon>
        <taxon>Philodinidae</taxon>
        <taxon>Rotaria</taxon>
    </lineage>
</organism>
<keyword evidence="1 3" id="KW-0812">Transmembrane</keyword>
<accession>A0A820MEP5</accession>
<dbReference type="PROSITE" id="PS51846">
    <property type="entry name" value="CNNM"/>
    <property type="match status" value="1"/>
</dbReference>
<dbReference type="InterPro" id="IPR045095">
    <property type="entry name" value="ACDP"/>
</dbReference>
<proteinExistence type="predicted"/>
<evidence type="ECO:0000259" key="4">
    <source>
        <dbReference type="PROSITE" id="PS50042"/>
    </source>
</evidence>
<dbReference type="Proteomes" id="UP000663851">
    <property type="component" value="Unassembled WGS sequence"/>
</dbReference>
<dbReference type="Gene3D" id="2.60.120.10">
    <property type="entry name" value="Jelly Rolls"/>
    <property type="match status" value="1"/>
</dbReference>
<evidence type="ECO:0008006" key="11">
    <source>
        <dbReference type="Google" id="ProtNLM"/>
    </source>
</evidence>
<dbReference type="Gene3D" id="3.10.580.10">
    <property type="entry name" value="CBS-domain"/>
    <property type="match status" value="1"/>
</dbReference>
<dbReference type="InterPro" id="IPR002550">
    <property type="entry name" value="CNNM"/>
</dbReference>
<evidence type="ECO:0000256" key="1">
    <source>
        <dbReference type="PROSITE-ProRule" id="PRU01193"/>
    </source>
</evidence>
<gene>
    <name evidence="7" type="ORF">HFQ381_LOCUS18179</name>
    <name evidence="8" type="ORF">QYT958_LOCUS12987</name>
    <name evidence="9" type="ORF">TOA249_LOCUS12262</name>
    <name evidence="6" type="ORF">TSG867_LOCUS10532</name>
</gene>
<dbReference type="Proteomes" id="UP000663838">
    <property type="component" value="Unassembled WGS sequence"/>
</dbReference>
<keyword evidence="1 3" id="KW-1133">Transmembrane helix</keyword>
<evidence type="ECO:0000313" key="10">
    <source>
        <dbReference type="Proteomes" id="UP000663851"/>
    </source>
</evidence>
<dbReference type="SMART" id="SM00100">
    <property type="entry name" value="cNMP"/>
    <property type="match status" value="1"/>
</dbReference>
<dbReference type="PANTHER" id="PTHR12064">
    <property type="entry name" value="METAL TRANSPORTER CNNM"/>
    <property type="match status" value="1"/>
</dbReference>
<feature type="domain" description="Cyclic nucleotide-binding" evidence="4">
    <location>
        <begin position="591"/>
        <end position="661"/>
    </location>
</feature>
<dbReference type="Pfam" id="PF25562">
    <property type="entry name" value="CNBH_CNNM2_C"/>
    <property type="match status" value="1"/>
</dbReference>
<dbReference type="Proteomes" id="UP000663848">
    <property type="component" value="Unassembled WGS sequence"/>
</dbReference>
<dbReference type="EMBL" id="CAJOBQ010000485">
    <property type="protein sequence ID" value="CAF4365826.1"/>
    <property type="molecule type" value="Genomic_DNA"/>
</dbReference>
<dbReference type="SUPFAM" id="SSF51206">
    <property type="entry name" value="cAMP-binding domain-like"/>
    <property type="match status" value="1"/>
</dbReference>
<evidence type="ECO:0000313" key="7">
    <source>
        <dbReference type="EMBL" id="CAF4372800.1"/>
    </source>
</evidence>
<dbReference type="PROSITE" id="PS50042">
    <property type="entry name" value="CNMP_BINDING_3"/>
    <property type="match status" value="1"/>
</dbReference>
<evidence type="ECO:0000256" key="2">
    <source>
        <dbReference type="SAM" id="MobiDB-lite"/>
    </source>
</evidence>
<feature type="transmembrane region" description="Helical" evidence="3">
    <location>
        <begin position="239"/>
        <end position="260"/>
    </location>
</feature>
<evidence type="ECO:0000313" key="6">
    <source>
        <dbReference type="EMBL" id="CAF4365826.1"/>
    </source>
</evidence>
<reference evidence="7" key="1">
    <citation type="submission" date="2021-02" db="EMBL/GenBank/DDBJ databases">
        <authorList>
            <person name="Nowell W R."/>
        </authorList>
    </citation>
    <scope>NUCLEOTIDE SEQUENCE</scope>
</reference>
<feature type="transmembrane region" description="Helical" evidence="3">
    <location>
        <begin position="296"/>
        <end position="316"/>
    </location>
</feature>
<comment type="caution">
    <text evidence="7">The sequence shown here is derived from an EMBL/GenBank/DDBJ whole genome shotgun (WGS) entry which is preliminary data.</text>
</comment>
<feature type="region of interest" description="Disordered" evidence="2">
    <location>
        <begin position="810"/>
        <end position="831"/>
    </location>
</feature>
<dbReference type="EMBL" id="CAJOBO010001388">
    <property type="protein sequence ID" value="CAF4372800.1"/>
    <property type="molecule type" value="Genomic_DNA"/>
</dbReference>
<protein>
    <recommendedName>
        <fullName evidence="11">Metal transporter CNNM4</fullName>
    </recommendedName>
</protein>
<dbReference type="InterPro" id="IPR000595">
    <property type="entry name" value="cNMP-bd_dom"/>
</dbReference>
<dbReference type="InterPro" id="IPR018490">
    <property type="entry name" value="cNMP-bd_dom_sf"/>
</dbReference>